<keyword evidence="2" id="KW-1185">Reference proteome</keyword>
<gene>
    <name evidence="1" type="ORF">K491DRAFT_291649</name>
</gene>
<accession>A0A6A6SL74</accession>
<dbReference type="Proteomes" id="UP000799324">
    <property type="component" value="Unassembled WGS sequence"/>
</dbReference>
<name>A0A6A6SL74_9PLEO</name>
<protein>
    <submittedName>
        <fullName evidence="1">Uncharacterized protein</fullName>
    </submittedName>
</protein>
<evidence type="ECO:0000313" key="1">
    <source>
        <dbReference type="EMBL" id="KAF2647717.1"/>
    </source>
</evidence>
<dbReference type="EMBL" id="MU004589">
    <property type="protein sequence ID" value="KAF2647717.1"/>
    <property type="molecule type" value="Genomic_DNA"/>
</dbReference>
<evidence type="ECO:0000313" key="2">
    <source>
        <dbReference type="Proteomes" id="UP000799324"/>
    </source>
</evidence>
<proteinExistence type="predicted"/>
<sequence>MLAAVSVVSVPRRCCLGCSQAAHRRRLQWWSDQGTRLDAAAGIASLHWKMRLPLVAELRYASFRLPHGTPTVASYDHSERMVCDSNESTPALREIQPASLETDRGSPASHFGNFYNDLQDLALVLFLHGASITEYLLSRSTIRRCAHWKPSSHFVPRGSYRLRTS</sequence>
<organism evidence="1 2">
    <name type="scientific">Lophiostoma macrostomum CBS 122681</name>
    <dbReference type="NCBI Taxonomy" id="1314788"/>
    <lineage>
        <taxon>Eukaryota</taxon>
        <taxon>Fungi</taxon>
        <taxon>Dikarya</taxon>
        <taxon>Ascomycota</taxon>
        <taxon>Pezizomycotina</taxon>
        <taxon>Dothideomycetes</taxon>
        <taxon>Pleosporomycetidae</taxon>
        <taxon>Pleosporales</taxon>
        <taxon>Lophiostomataceae</taxon>
        <taxon>Lophiostoma</taxon>
    </lineage>
</organism>
<dbReference type="AlphaFoldDB" id="A0A6A6SL74"/>
<reference evidence="1" key="1">
    <citation type="journal article" date="2020" name="Stud. Mycol.">
        <title>101 Dothideomycetes genomes: a test case for predicting lifestyles and emergence of pathogens.</title>
        <authorList>
            <person name="Haridas S."/>
            <person name="Albert R."/>
            <person name="Binder M."/>
            <person name="Bloem J."/>
            <person name="Labutti K."/>
            <person name="Salamov A."/>
            <person name="Andreopoulos B."/>
            <person name="Baker S."/>
            <person name="Barry K."/>
            <person name="Bills G."/>
            <person name="Bluhm B."/>
            <person name="Cannon C."/>
            <person name="Castanera R."/>
            <person name="Culley D."/>
            <person name="Daum C."/>
            <person name="Ezra D."/>
            <person name="Gonzalez J."/>
            <person name="Henrissat B."/>
            <person name="Kuo A."/>
            <person name="Liang C."/>
            <person name="Lipzen A."/>
            <person name="Lutzoni F."/>
            <person name="Magnuson J."/>
            <person name="Mondo S."/>
            <person name="Nolan M."/>
            <person name="Ohm R."/>
            <person name="Pangilinan J."/>
            <person name="Park H.-J."/>
            <person name="Ramirez L."/>
            <person name="Alfaro M."/>
            <person name="Sun H."/>
            <person name="Tritt A."/>
            <person name="Yoshinaga Y."/>
            <person name="Zwiers L.-H."/>
            <person name="Turgeon B."/>
            <person name="Goodwin S."/>
            <person name="Spatafora J."/>
            <person name="Crous P."/>
            <person name="Grigoriev I."/>
        </authorList>
    </citation>
    <scope>NUCLEOTIDE SEQUENCE</scope>
    <source>
        <strain evidence="1">CBS 122681</strain>
    </source>
</reference>